<dbReference type="SMART" id="SM00903">
    <property type="entry name" value="Flavin_Reduct"/>
    <property type="match status" value="1"/>
</dbReference>
<evidence type="ECO:0000313" key="6">
    <source>
        <dbReference type="EMBL" id="OYD59571.1"/>
    </source>
</evidence>
<keyword evidence="7" id="KW-1185">Reference proteome</keyword>
<proteinExistence type="inferred from homology"/>
<evidence type="ECO:0000256" key="1">
    <source>
        <dbReference type="ARBA" id="ARBA00001917"/>
    </source>
</evidence>
<organism evidence="6 7">
    <name type="scientific">Fictibacillus aquaticus</name>
    <dbReference type="NCBI Taxonomy" id="2021314"/>
    <lineage>
        <taxon>Bacteria</taxon>
        <taxon>Bacillati</taxon>
        <taxon>Bacillota</taxon>
        <taxon>Bacilli</taxon>
        <taxon>Bacillales</taxon>
        <taxon>Fictibacillaceae</taxon>
        <taxon>Fictibacillus</taxon>
    </lineage>
</organism>
<dbReference type="AlphaFoldDB" id="A0A235FE29"/>
<evidence type="ECO:0000256" key="2">
    <source>
        <dbReference type="ARBA" id="ARBA00022630"/>
    </source>
</evidence>
<comment type="cofactor">
    <cofactor evidence="1">
        <name>FMN</name>
        <dbReference type="ChEBI" id="CHEBI:58210"/>
    </cofactor>
</comment>
<sequence length="203" mass="22020">MKAVDPNSLDVKGNYKFLTGSVIPRPIAFVTSETETGVLNAAPFSYFNVITADPPLISISVGRKNGEMKDTARNIFHKKEFVVHIPDESYIEAVNVTAASLPPDESEVELAGLTTVESTSIHVPGIKEASIRMECVLEQIIPLGGTADNPAADLIIGQVVQYHIKEELYDNGRIDAEALKPVGRLAGNDYVKLGETFAIKRPE</sequence>
<comment type="caution">
    <text evidence="6">The sequence shown here is derived from an EMBL/GenBank/DDBJ whole genome shotgun (WGS) entry which is preliminary data.</text>
</comment>
<dbReference type="InterPro" id="IPR002563">
    <property type="entry name" value="Flavin_Rdtase-like_dom"/>
</dbReference>
<keyword evidence="3" id="KW-0288">FMN</keyword>
<dbReference type="OrthoDB" id="9794638at2"/>
<evidence type="ECO:0000256" key="4">
    <source>
        <dbReference type="ARBA" id="ARBA00038054"/>
    </source>
</evidence>
<reference evidence="6 7" key="1">
    <citation type="submission" date="2017-07" db="EMBL/GenBank/DDBJ databases">
        <title>Fictibacillus sp. nov. GDSW-R2A3 Genome sequencing and assembly.</title>
        <authorList>
            <person name="Mayilraj S."/>
        </authorList>
    </citation>
    <scope>NUCLEOTIDE SEQUENCE [LARGE SCALE GENOMIC DNA]</scope>
    <source>
        <strain evidence="6 7">GDSW-R2A3</strain>
    </source>
</reference>
<dbReference type="EMBL" id="NOII01000001">
    <property type="protein sequence ID" value="OYD59571.1"/>
    <property type="molecule type" value="Genomic_DNA"/>
</dbReference>
<accession>A0A235FE29</accession>
<dbReference type="RefSeq" id="WP_094251532.1">
    <property type="nucleotide sequence ID" value="NZ_JBHLXL010000001.1"/>
</dbReference>
<dbReference type="Gene3D" id="2.30.110.10">
    <property type="entry name" value="Electron Transport, Fmn-binding Protein, Chain A"/>
    <property type="match status" value="1"/>
</dbReference>
<dbReference type="PANTHER" id="PTHR33798:SF5">
    <property type="entry name" value="FLAVIN REDUCTASE LIKE DOMAIN-CONTAINING PROTEIN"/>
    <property type="match status" value="1"/>
</dbReference>
<dbReference type="InterPro" id="IPR012349">
    <property type="entry name" value="Split_barrel_FMN-bd"/>
</dbReference>
<dbReference type="GO" id="GO:0016646">
    <property type="term" value="F:oxidoreductase activity, acting on the CH-NH group of donors, NAD or NADP as acceptor"/>
    <property type="evidence" value="ECO:0007669"/>
    <property type="project" value="UniProtKB-ARBA"/>
</dbReference>
<dbReference type="Proteomes" id="UP000215059">
    <property type="component" value="Unassembled WGS sequence"/>
</dbReference>
<dbReference type="Pfam" id="PF01613">
    <property type="entry name" value="Flavin_Reduct"/>
    <property type="match status" value="1"/>
</dbReference>
<protein>
    <recommendedName>
        <fullName evidence="5">Flavin reductase like domain-containing protein</fullName>
    </recommendedName>
</protein>
<evidence type="ECO:0000259" key="5">
    <source>
        <dbReference type="SMART" id="SM00903"/>
    </source>
</evidence>
<feature type="domain" description="Flavin reductase like" evidence="5">
    <location>
        <begin position="20"/>
        <end position="176"/>
    </location>
</feature>
<gene>
    <name evidence="6" type="ORF">CGZ90_06685</name>
</gene>
<dbReference type="SUPFAM" id="SSF50475">
    <property type="entry name" value="FMN-binding split barrel"/>
    <property type="match status" value="1"/>
</dbReference>
<comment type="similarity">
    <text evidence="4">Belongs to the flavoredoxin family.</text>
</comment>
<dbReference type="PANTHER" id="PTHR33798">
    <property type="entry name" value="FLAVOPROTEIN OXYGENASE"/>
    <property type="match status" value="1"/>
</dbReference>
<evidence type="ECO:0000256" key="3">
    <source>
        <dbReference type="ARBA" id="ARBA00022643"/>
    </source>
</evidence>
<name>A0A235FE29_9BACL</name>
<dbReference type="GO" id="GO:0010181">
    <property type="term" value="F:FMN binding"/>
    <property type="evidence" value="ECO:0007669"/>
    <property type="project" value="InterPro"/>
</dbReference>
<evidence type="ECO:0000313" key="7">
    <source>
        <dbReference type="Proteomes" id="UP000215059"/>
    </source>
</evidence>
<keyword evidence="2" id="KW-0285">Flavoprotein</keyword>